<dbReference type="Gene3D" id="3.40.50.12370">
    <property type="match status" value="1"/>
</dbReference>
<evidence type="ECO:0000313" key="2">
    <source>
        <dbReference type="Proteomes" id="UP001485459"/>
    </source>
</evidence>
<gene>
    <name evidence="1" type="ORF">WJU16_22755</name>
</gene>
<dbReference type="RefSeq" id="WP_341835650.1">
    <property type="nucleotide sequence ID" value="NZ_CP149822.1"/>
</dbReference>
<keyword evidence="2" id="KW-1185">Reference proteome</keyword>
<protein>
    <submittedName>
        <fullName evidence="1">Universal stress protein</fullName>
    </submittedName>
</protein>
<name>A0ABZ2YM55_9BACT</name>
<evidence type="ECO:0000313" key="1">
    <source>
        <dbReference type="EMBL" id="WZN40785.1"/>
    </source>
</evidence>
<reference evidence="2" key="1">
    <citation type="submission" date="2024-03" db="EMBL/GenBank/DDBJ databases">
        <title>Chitinophaga horti sp. nov., isolated from garden soil.</title>
        <authorList>
            <person name="Lee D.S."/>
            <person name="Han D.M."/>
            <person name="Baek J.H."/>
            <person name="Choi D.G."/>
            <person name="Jeon J.H."/>
            <person name="Jeon C.O."/>
        </authorList>
    </citation>
    <scope>NUCLEOTIDE SEQUENCE [LARGE SCALE GENOMIC DNA]</scope>
    <source>
        <strain evidence="2">GPA1</strain>
    </source>
</reference>
<organism evidence="1 2">
    <name type="scientific">Chitinophaga pollutisoli</name>
    <dbReference type="NCBI Taxonomy" id="3133966"/>
    <lineage>
        <taxon>Bacteria</taxon>
        <taxon>Pseudomonadati</taxon>
        <taxon>Bacteroidota</taxon>
        <taxon>Chitinophagia</taxon>
        <taxon>Chitinophagales</taxon>
        <taxon>Chitinophagaceae</taxon>
        <taxon>Chitinophaga</taxon>
    </lineage>
</organism>
<sequence>MKKIILAFDGPHYSQGAFDFARRLNELQPVILRGLFLPQVDFSHAWVYMEGATVTSLPVIEGYDEAATASSIHAFEQECLRYGIAHDFRQDRDDLAMPALRTETRFADLLIVGSERFYANLGVTSPNDYLKMALLRSECPVILAPEQFTFPESVVLAYDGSEDAMFAIRQFACLFPELCTRKTVLVYATPKSGRNMPEPEHIRDFASRHFPNLTLEVLEAEPRKYFGTWINDIHHPIVVCGAYGRSGFSEAFRTSFIAEVITDHKVPVFITHR</sequence>
<dbReference type="SUPFAM" id="SSF52402">
    <property type="entry name" value="Adenine nucleotide alpha hydrolases-like"/>
    <property type="match status" value="2"/>
</dbReference>
<proteinExistence type="predicted"/>
<dbReference type="EMBL" id="CP149822">
    <property type="protein sequence ID" value="WZN40785.1"/>
    <property type="molecule type" value="Genomic_DNA"/>
</dbReference>
<dbReference type="Proteomes" id="UP001485459">
    <property type="component" value="Chromosome"/>
</dbReference>
<accession>A0ABZ2YM55</accession>